<feature type="transmembrane region" description="Helical" evidence="4">
    <location>
        <begin position="53"/>
        <end position="73"/>
    </location>
</feature>
<evidence type="ECO:0000256" key="3">
    <source>
        <dbReference type="ARBA" id="ARBA00023136"/>
    </source>
</evidence>
<feature type="transmembrane region" description="Helical" evidence="4">
    <location>
        <begin position="174"/>
        <end position="193"/>
    </location>
</feature>
<feature type="transmembrane region" description="Helical" evidence="4">
    <location>
        <begin position="282"/>
        <end position="306"/>
    </location>
</feature>
<organism evidence="6 7">
    <name type="scientific">Thorsellia kenyensis</name>
    <dbReference type="NCBI Taxonomy" id="1549888"/>
    <lineage>
        <taxon>Bacteria</taxon>
        <taxon>Pseudomonadati</taxon>
        <taxon>Pseudomonadota</taxon>
        <taxon>Gammaproteobacteria</taxon>
        <taxon>Enterobacterales</taxon>
        <taxon>Thorselliaceae</taxon>
        <taxon>Thorsellia</taxon>
    </lineage>
</organism>
<name>A0ABV6CHA0_9GAMM</name>
<dbReference type="RefSeq" id="WP_385878116.1">
    <property type="nucleotide sequence ID" value="NZ_JBHLXE010000108.1"/>
</dbReference>
<feature type="transmembrane region" description="Helical" evidence="4">
    <location>
        <begin position="143"/>
        <end position="162"/>
    </location>
</feature>
<keyword evidence="2 4" id="KW-1133">Transmembrane helix</keyword>
<feature type="transmembrane region" description="Helical" evidence="4">
    <location>
        <begin position="338"/>
        <end position="359"/>
    </location>
</feature>
<feature type="transmembrane region" description="Helical" evidence="4">
    <location>
        <begin position="313"/>
        <end position="332"/>
    </location>
</feature>
<dbReference type="Pfam" id="PF07690">
    <property type="entry name" value="MFS_1"/>
    <property type="match status" value="1"/>
</dbReference>
<dbReference type="InterPro" id="IPR020846">
    <property type="entry name" value="MFS_dom"/>
</dbReference>
<keyword evidence="1 4" id="KW-0812">Transmembrane</keyword>
<feature type="transmembrane region" description="Helical" evidence="4">
    <location>
        <begin position="17"/>
        <end position="41"/>
    </location>
</feature>
<feature type="transmembrane region" description="Helical" evidence="4">
    <location>
        <begin position="108"/>
        <end position="131"/>
    </location>
</feature>
<evidence type="ECO:0000313" key="6">
    <source>
        <dbReference type="EMBL" id="MFC0180881.1"/>
    </source>
</evidence>
<sequence length="432" mass="47829">MANITPSKKLTIKQGRVFILISVLVTAFNLRTAVTSLTPLIEKLQDSFEFSNFLIGIFGMLPTMAFAAAGIVTPTFIRKVNLERTVIVAMLFAFVGLFLRSISPSIPFFLLSSLVALLGMGMGNVVLPPLVKRYFPEKIGKMSIYYIVILQVGTLMPAFMAVPLANLYDWRFSLGVWAIFALISLVLWLYIWFKYPEVKAFSATEKKLMDENLINHNSDVSVALEAAEPLSQEEINDRKKGKVWRSPLAWGLALMFGMTSLNTYAMFSWLPRIFTSSGASEVFAGNMVGLFSALGLLSAFVAPIAAVRLKKPLAFIIGCIACFILGYLGLLLNPMSYPMVWVILVGLGPSTFPFALTLINLRTRTSKGSASMSSFGQGIGYLLSCAGPLMFGLFHEWFMNWTAPFIFLGFCLIILLIGGILISQPRYLEDEW</sequence>
<feature type="transmembrane region" description="Helical" evidence="4">
    <location>
        <begin position="85"/>
        <end position="102"/>
    </location>
</feature>
<proteinExistence type="predicted"/>
<dbReference type="InterPro" id="IPR036259">
    <property type="entry name" value="MFS_trans_sf"/>
</dbReference>
<protein>
    <submittedName>
        <fullName evidence="6">CynX/NimT family MFS transporter</fullName>
    </submittedName>
</protein>
<dbReference type="EMBL" id="JBHLXE010000108">
    <property type="protein sequence ID" value="MFC0180881.1"/>
    <property type="molecule type" value="Genomic_DNA"/>
</dbReference>
<feature type="transmembrane region" description="Helical" evidence="4">
    <location>
        <begin position="379"/>
        <end position="398"/>
    </location>
</feature>
<feature type="transmembrane region" description="Helical" evidence="4">
    <location>
        <begin position="404"/>
        <end position="422"/>
    </location>
</feature>
<keyword evidence="3 4" id="KW-0472">Membrane</keyword>
<dbReference type="InterPro" id="IPR052524">
    <property type="entry name" value="MFS_Cyanate_Porter"/>
</dbReference>
<evidence type="ECO:0000313" key="7">
    <source>
        <dbReference type="Proteomes" id="UP001589758"/>
    </source>
</evidence>
<dbReference type="InterPro" id="IPR011701">
    <property type="entry name" value="MFS"/>
</dbReference>
<evidence type="ECO:0000259" key="5">
    <source>
        <dbReference type="PROSITE" id="PS50850"/>
    </source>
</evidence>
<evidence type="ECO:0000256" key="1">
    <source>
        <dbReference type="ARBA" id="ARBA00022692"/>
    </source>
</evidence>
<dbReference type="SUPFAM" id="SSF103473">
    <property type="entry name" value="MFS general substrate transporter"/>
    <property type="match status" value="1"/>
</dbReference>
<accession>A0ABV6CHA0</accession>
<dbReference type="PROSITE" id="PS50850">
    <property type="entry name" value="MFS"/>
    <property type="match status" value="1"/>
</dbReference>
<feature type="domain" description="Major facilitator superfamily (MFS) profile" evidence="5">
    <location>
        <begin position="15"/>
        <end position="426"/>
    </location>
</feature>
<dbReference type="Gene3D" id="1.20.1250.20">
    <property type="entry name" value="MFS general substrate transporter like domains"/>
    <property type="match status" value="1"/>
</dbReference>
<dbReference type="PANTHER" id="PTHR23523">
    <property type="match status" value="1"/>
</dbReference>
<reference evidence="6 7" key="1">
    <citation type="submission" date="2024-09" db="EMBL/GenBank/DDBJ databases">
        <authorList>
            <person name="Sun Q."/>
            <person name="Mori K."/>
        </authorList>
    </citation>
    <scope>NUCLEOTIDE SEQUENCE [LARGE SCALE GENOMIC DNA]</scope>
    <source>
        <strain evidence="6 7">CCM 8545</strain>
    </source>
</reference>
<evidence type="ECO:0000256" key="4">
    <source>
        <dbReference type="SAM" id="Phobius"/>
    </source>
</evidence>
<keyword evidence="7" id="KW-1185">Reference proteome</keyword>
<dbReference type="Proteomes" id="UP001589758">
    <property type="component" value="Unassembled WGS sequence"/>
</dbReference>
<dbReference type="PANTHER" id="PTHR23523:SF2">
    <property type="entry name" value="2-NITROIMIDAZOLE TRANSPORTER"/>
    <property type="match status" value="1"/>
</dbReference>
<feature type="transmembrane region" description="Helical" evidence="4">
    <location>
        <begin position="248"/>
        <end position="270"/>
    </location>
</feature>
<dbReference type="CDD" id="cd17339">
    <property type="entry name" value="MFS_NIMT_CynX_like"/>
    <property type="match status" value="1"/>
</dbReference>
<gene>
    <name evidence="6" type="ORF">ACFFIT_12445</name>
</gene>
<comment type="caution">
    <text evidence="6">The sequence shown here is derived from an EMBL/GenBank/DDBJ whole genome shotgun (WGS) entry which is preliminary data.</text>
</comment>
<evidence type="ECO:0000256" key="2">
    <source>
        <dbReference type="ARBA" id="ARBA00022989"/>
    </source>
</evidence>